<accession>A0AAD4M2V3</accession>
<proteinExistence type="predicted"/>
<dbReference type="AlphaFoldDB" id="A0AAD4M2V3"/>
<name>A0AAD4M2V3_9AGAM</name>
<comment type="caution">
    <text evidence="1">The sequence shown here is derived from an EMBL/GenBank/DDBJ whole genome shotgun (WGS) entry which is preliminary data.</text>
</comment>
<evidence type="ECO:0000313" key="2">
    <source>
        <dbReference type="Proteomes" id="UP001203297"/>
    </source>
</evidence>
<evidence type="ECO:0000313" key="1">
    <source>
        <dbReference type="EMBL" id="KAI0300006.1"/>
    </source>
</evidence>
<evidence type="ECO:0008006" key="3">
    <source>
        <dbReference type="Google" id="ProtNLM"/>
    </source>
</evidence>
<keyword evidence="2" id="KW-1185">Reference proteome</keyword>
<organism evidence="1 2">
    <name type="scientific">Multifurca ochricompacta</name>
    <dbReference type="NCBI Taxonomy" id="376703"/>
    <lineage>
        <taxon>Eukaryota</taxon>
        <taxon>Fungi</taxon>
        <taxon>Dikarya</taxon>
        <taxon>Basidiomycota</taxon>
        <taxon>Agaricomycotina</taxon>
        <taxon>Agaricomycetes</taxon>
        <taxon>Russulales</taxon>
        <taxon>Russulaceae</taxon>
        <taxon>Multifurca</taxon>
    </lineage>
</organism>
<dbReference type="EMBL" id="WTXG01000020">
    <property type="protein sequence ID" value="KAI0300006.1"/>
    <property type="molecule type" value="Genomic_DNA"/>
</dbReference>
<protein>
    <recommendedName>
        <fullName evidence="3">F-box domain-containing protein</fullName>
    </recommendedName>
</protein>
<sequence length="253" mass="28661">MPPCFHSFKSNSTMAKFSDLPLETLLDIIEWSLQSCGHPYDHFLQLNNLSLVCKYFHDITAPKIFRRYRLQLREASQKLGAPDPTCFLTLSPLLTWNQVGVDARLAHLRKNAAFVRDLRIIDWGQSFGRVYFGFEPGPAPFDPTLMPVLLDTLFTLTGVVSVTFEATKQDHRCTQFPVELWHWLSQIKPAKLSFDGWFSFPPSLEPLHSVQSMSLWIDFEAARVIDVSLCVSLKGGLSNNIARLCALSTLNSV</sequence>
<reference evidence="1" key="1">
    <citation type="journal article" date="2022" name="New Phytol.">
        <title>Evolutionary transition to the ectomycorrhizal habit in the genomes of a hyperdiverse lineage of mushroom-forming fungi.</title>
        <authorList>
            <person name="Looney B."/>
            <person name="Miyauchi S."/>
            <person name="Morin E."/>
            <person name="Drula E."/>
            <person name="Courty P.E."/>
            <person name="Kohler A."/>
            <person name="Kuo A."/>
            <person name="LaButti K."/>
            <person name="Pangilinan J."/>
            <person name="Lipzen A."/>
            <person name="Riley R."/>
            <person name="Andreopoulos W."/>
            <person name="He G."/>
            <person name="Johnson J."/>
            <person name="Nolan M."/>
            <person name="Tritt A."/>
            <person name="Barry K.W."/>
            <person name="Grigoriev I.V."/>
            <person name="Nagy L.G."/>
            <person name="Hibbett D."/>
            <person name="Henrissat B."/>
            <person name="Matheny P.B."/>
            <person name="Labbe J."/>
            <person name="Martin F.M."/>
        </authorList>
    </citation>
    <scope>NUCLEOTIDE SEQUENCE</scope>
    <source>
        <strain evidence="1">BPL690</strain>
    </source>
</reference>
<gene>
    <name evidence="1" type="ORF">B0F90DRAFT_569163</name>
</gene>
<dbReference type="Proteomes" id="UP001203297">
    <property type="component" value="Unassembled WGS sequence"/>
</dbReference>